<comment type="caution">
    <text evidence="7">The sequence shown here is derived from an EMBL/GenBank/DDBJ whole genome shotgun (WGS) entry which is preliminary data.</text>
</comment>
<accession>A0AAE0G560</accession>
<evidence type="ECO:0000256" key="5">
    <source>
        <dbReference type="SAM" id="MobiDB-lite"/>
    </source>
</evidence>
<dbReference type="Gene3D" id="3.30.40.10">
    <property type="entry name" value="Zinc/RING finger domain, C3HC4 (zinc finger)"/>
    <property type="match status" value="1"/>
</dbReference>
<evidence type="ECO:0000313" key="7">
    <source>
        <dbReference type="EMBL" id="KAK3271738.1"/>
    </source>
</evidence>
<feature type="compositionally biased region" description="Basic residues" evidence="5">
    <location>
        <begin position="421"/>
        <end position="432"/>
    </location>
</feature>
<dbReference type="SMART" id="SM00249">
    <property type="entry name" value="PHD"/>
    <property type="match status" value="1"/>
</dbReference>
<reference evidence="7 8" key="1">
    <citation type="journal article" date="2015" name="Genome Biol. Evol.">
        <title>Comparative Genomics of a Bacterivorous Green Alga Reveals Evolutionary Causalities and Consequences of Phago-Mixotrophic Mode of Nutrition.</title>
        <authorList>
            <person name="Burns J.A."/>
            <person name="Paasch A."/>
            <person name="Narechania A."/>
            <person name="Kim E."/>
        </authorList>
    </citation>
    <scope>NUCLEOTIDE SEQUENCE [LARGE SCALE GENOMIC DNA]</scope>
    <source>
        <strain evidence="7 8">PLY_AMNH</strain>
    </source>
</reference>
<keyword evidence="2 4" id="KW-0863">Zinc-finger</keyword>
<feature type="region of interest" description="Disordered" evidence="5">
    <location>
        <begin position="255"/>
        <end position="488"/>
    </location>
</feature>
<dbReference type="InterPro" id="IPR013083">
    <property type="entry name" value="Znf_RING/FYVE/PHD"/>
</dbReference>
<evidence type="ECO:0000256" key="4">
    <source>
        <dbReference type="PROSITE-ProRule" id="PRU00146"/>
    </source>
</evidence>
<feature type="compositionally biased region" description="Acidic residues" evidence="5">
    <location>
        <begin position="440"/>
        <end position="462"/>
    </location>
</feature>
<feature type="compositionally biased region" description="Basic and acidic residues" evidence="5">
    <location>
        <begin position="262"/>
        <end position="271"/>
    </location>
</feature>
<gene>
    <name evidence="7" type="ORF">CYMTET_19936</name>
</gene>
<dbReference type="AlphaFoldDB" id="A0AAE0G560"/>
<name>A0AAE0G560_9CHLO</name>
<sequence length="611" mass="67338">MERRRLFLIPTGPPRKNDWTLDDAIPWLHYPVWGFSEGKAGMFRRMKPNDLLLMTAAGTNKFNRLAVICKTFTDAEVGDTIWNRNSYCMGGPKKEDVPFPNIVLLSQVMAIDLPKQAEMAKLGYTDRLQCSREAVDSAGLRSLVQRCLQMLARGGSAVRVYSGGAVKPVVDAAKCRYELGEDALCAECGIRHCTSRNEILFCDNCDLGFHQYCVGQSGSPPSGDWFCPTCSPSSCSAPTPTAYTKRRAVTLPEAEADALQQADREAQHSEDEGSPAAPPLTPLQAHLARQRERRARHCTEGKARKQLIGQKRQGGKEMTGLLKKCSRKSSPSSWWTVEEAEEDEAEGDEAEGDEAEEDEAEGDEAEEDEAEGDEAEEDEAEGDEAEGDEAEEDEAEEDEAEEDEAEKEKGGKQARIDVTWKKRKNSWSKRKSSGGGSPLEEAETEEEAEEADAEENKEDEESAQGRSQQERWRTAATEGRAGVPCPEKGLVGGSSHADMEVDPLFWPNFPDDFIFEASQGGVPEPAEVRDAMGSRGDAGGPERTLAWDKAAELLGPGREYAPPMDLSDMLSRQEWYITSPDRRCESTPVQALGRAFDLFSVRCSSRLGMAR</sequence>
<dbReference type="EMBL" id="LGRX02009402">
    <property type="protein sequence ID" value="KAK3271738.1"/>
    <property type="molecule type" value="Genomic_DNA"/>
</dbReference>
<keyword evidence="3" id="KW-0862">Zinc</keyword>
<evidence type="ECO:0000256" key="3">
    <source>
        <dbReference type="ARBA" id="ARBA00022833"/>
    </source>
</evidence>
<feature type="compositionally biased region" description="Acidic residues" evidence="5">
    <location>
        <begin position="338"/>
        <end position="405"/>
    </location>
</feature>
<organism evidence="7 8">
    <name type="scientific">Cymbomonas tetramitiformis</name>
    <dbReference type="NCBI Taxonomy" id="36881"/>
    <lineage>
        <taxon>Eukaryota</taxon>
        <taxon>Viridiplantae</taxon>
        <taxon>Chlorophyta</taxon>
        <taxon>Pyramimonadophyceae</taxon>
        <taxon>Pyramimonadales</taxon>
        <taxon>Pyramimonadaceae</taxon>
        <taxon>Cymbomonas</taxon>
    </lineage>
</organism>
<protein>
    <recommendedName>
        <fullName evidence="6">PHD-type domain-containing protein</fullName>
    </recommendedName>
</protein>
<keyword evidence="1" id="KW-0479">Metal-binding</keyword>
<evidence type="ECO:0000259" key="6">
    <source>
        <dbReference type="PROSITE" id="PS50016"/>
    </source>
</evidence>
<dbReference type="PROSITE" id="PS01359">
    <property type="entry name" value="ZF_PHD_1"/>
    <property type="match status" value="1"/>
</dbReference>
<dbReference type="InterPro" id="IPR001965">
    <property type="entry name" value="Znf_PHD"/>
</dbReference>
<evidence type="ECO:0000313" key="8">
    <source>
        <dbReference type="Proteomes" id="UP001190700"/>
    </source>
</evidence>
<dbReference type="GO" id="GO:0008270">
    <property type="term" value="F:zinc ion binding"/>
    <property type="evidence" value="ECO:0007669"/>
    <property type="project" value="UniProtKB-KW"/>
</dbReference>
<evidence type="ECO:0000256" key="1">
    <source>
        <dbReference type="ARBA" id="ARBA00022723"/>
    </source>
</evidence>
<keyword evidence="8" id="KW-1185">Reference proteome</keyword>
<dbReference type="InterPro" id="IPR019787">
    <property type="entry name" value="Znf_PHD-finger"/>
</dbReference>
<dbReference type="Pfam" id="PF00628">
    <property type="entry name" value="PHD"/>
    <property type="match status" value="1"/>
</dbReference>
<dbReference type="PROSITE" id="PS50016">
    <property type="entry name" value="ZF_PHD_2"/>
    <property type="match status" value="1"/>
</dbReference>
<dbReference type="SUPFAM" id="SSF57903">
    <property type="entry name" value="FYVE/PHD zinc finger"/>
    <property type="match status" value="1"/>
</dbReference>
<proteinExistence type="predicted"/>
<feature type="domain" description="PHD-type" evidence="6">
    <location>
        <begin position="182"/>
        <end position="233"/>
    </location>
</feature>
<feature type="compositionally biased region" description="Basic and acidic residues" evidence="5">
    <location>
        <begin position="406"/>
        <end position="420"/>
    </location>
</feature>
<evidence type="ECO:0000256" key="2">
    <source>
        <dbReference type="ARBA" id="ARBA00022771"/>
    </source>
</evidence>
<dbReference type="InterPro" id="IPR019786">
    <property type="entry name" value="Zinc_finger_PHD-type_CS"/>
</dbReference>
<dbReference type="Proteomes" id="UP001190700">
    <property type="component" value="Unassembled WGS sequence"/>
</dbReference>
<dbReference type="InterPro" id="IPR011011">
    <property type="entry name" value="Znf_FYVE_PHD"/>
</dbReference>